<evidence type="ECO:0000313" key="2">
    <source>
        <dbReference type="EMBL" id="RUL58889.1"/>
    </source>
</evidence>
<protein>
    <submittedName>
        <fullName evidence="2">Autotransporter outer membrane beta-barrel domain-containing protein</fullName>
    </submittedName>
</protein>
<dbReference type="InterPro" id="IPR011250">
    <property type="entry name" value="OMP/PagP_B-barrel"/>
</dbReference>
<dbReference type="OrthoDB" id="1082240at2"/>
<gene>
    <name evidence="2" type="ORF">EHV08_03290</name>
</gene>
<proteinExistence type="predicted"/>
<sequence length="196" mass="22220">MKKLLLSIFFLSSAFCASAQNDGLPFHEHDEETGLFLGGSLTYWNNTDTKASTLQLFPEMGWRFNQTWAAGIMFGYGFDSERVGGVKNITRIYKVSPFVRYYYMHRGPFNLYLDGGMGFNHSKPEQNTATKRNGYEIGIRPGVCVDLAKGFCLCMRMGFAGYRNNYFVGEEHEVGDNGFGLRFAPEELMIGLELEF</sequence>
<name>A0A3S0QT71_9BACT</name>
<dbReference type="Proteomes" id="UP000278983">
    <property type="component" value="Unassembled WGS sequence"/>
</dbReference>
<accession>A0A3S0QT71</accession>
<dbReference type="EMBL" id="RYYU01000001">
    <property type="protein sequence ID" value="RUL58889.1"/>
    <property type="molecule type" value="Genomic_DNA"/>
</dbReference>
<dbReference type="RefSeq" id="WP_126677954.1">
    <property type="nucleotide sequence ID" value="NZ_RYYU01000001.1"/>
</dbReference>
<feature type="signal peptide" evidence="1">
    <location>
        <begin position="1"/>
        <end position="19"/>
    </location>
</feature>
<evidence type="ECO:0000313" key="3">
    <source>
        <dbReference type="Proteomes" id="UP000278983"/>
    </source>
</evidence>
<keyword evidence="1" id="KW-0732">Signal</keyword>
<evidence type="ECO:0000256" key="1">
    <source>
        <dbReference type="SAM" id="SignalP"/>
    </source>
</evidence>
<dbReference type="SUPFAM" id="SSF56925">
    <property type="entry name" value="OMPA-like"/>
    <property type="match status" value="1"/>
</dbReference>
<organism evidence="2 3">
    <name type="scientific">Prevotella koreensis</name>
    <dbReference type="NCBI Taxonomy" id="2490854"/>
    <lineage>
        <taxon>Bacteria</taxon>
        <taxon>Pseudomonadati</taxon>
        <taxon>Bacteroidota</taxon>
        <taxon>Bacteroidia</taxon>
        <taxon>Bacteroidales</taxon>
        <taxon>Prevotellaceae</taxon>
        <taxon>Prevotella</taxon>
    </lineage>
</organism>
<comment type="caution">
    <text evidence="2">The sequence shown here is derived from an EMBL/GenBank/DDBJ whole genome shotgun (WGS) entry which is preliminary data.</text>
</comment>
<feature type="chain" id="PRO_5018537243" evidence="1">
    <location>
        <begin position="20"/>
        <end position="196"/>
    </location>
</feature>
<keyword evidence="3" id="KW-1185">Reference proteome</keyword>
<dbReference type="AlphaFoldDB" id="A0A3S0QT71"/>
<reference evidence="2 3" key="1">
    <citation type="submission" date="2018-12" db="EMBL/GenBank/DDBJ databases">
        <title>Genome sequencing of Prevotella sp. KCOM 3155 (= JS262).</title>
        <authorList>
            <person name="Kook J.-K."/>
            <person name="Park S.-N."/>
            <person name="Lim Y.K."/>
        </authorList>
    </citation>
    <scope>NUCLEOTIDE SEQUENCE [LARGE SCALE GENOMIC DNA]</scope>
    <source>
        <strain evidence="2 3">KCOM 3155</strain>
    </source>
</reference>